<accession>A0ABR5A233</accession>
<gene>
    <name evidence="2" type="ORF">SD71_15925</name>
</gene>
<dbReference type="Pfam" id="PF01381">
    <property type="entry name" value="HTH_3"/>
    <property type="match status" value="1"/>
</dbReference>
<dbReference type="InterPro" id="IPR001387">
    <property type="entry name" value="Cro/C1-type_HTH"/>
</dbReference>
<reference evidence="2 3" key="1">
    <citation type="submission" date="2014-12" db="EMBL/GenBank/DDBJ databases">
        <title>Draft genome sequence of Cohnella kolymensis strain B-2846.</title>
        <authorList>
            <person name="Karlyshev A.V."/>
            <person name="Kudryashova E.B."/>
        </authorList>
    </citation>
    <scope>NUCLEOTIDE SEQUENCE [LARGE SCALE GENOMIC DNA]</scope>
    <source>
        <strain evidence="2 3">VKM B-2846</strain>
    </source>
</reference>
<dbReference type="CDD" id="cd00093">
    <property type="entry name" value="HTH_XRE"/>
    <property type="match status" value="1"/>
</dbReference>
<evidence type="ECO:0000313" key="2">
    <source>
        <dbReference type="EMBL" id="KIL35126.1"/>
    </source>
</evidence>
<dbReference type="PROSITE" id="PS50943">
    <property type="entry name" value="HTH_CROC1"/>
    <property type="match status" value="1"/>
</dbReference>
<feature type="domain" description="HTH cro/C1-type" evidence="1">
    <location>
        <begin position="5"/>
        <end position="59"/>
    </location>
</feature>
<organism evidence="2 3">
    <name type="scientific">Cohnella kolymensis</name>
    <dbReference type="NCBI Taxonomy" id="1590652"/>
    <lineage>
        <taxon>Bacteria</taxon>
        <taxon>Bacillati</taxon>
        <taxon>Bacillota</taxon>
        <taxon>Bacilli</taxon>
        <taxon>Bacillales</taxon>
        <taxon>Paenibacillaceae</taxon>
        <taxon>Cohnella</taxon>
    </lineage>
</organism>
<dbReference type="Gene3D" id="1.10.260.40">
    <property type="entry name" value="lambda repressor-like DNA-binding domains"/>
    <property type="match status" value="1"/>
</dbReference>
<dbReference type="SUPFAM" id="SSF47413">
    <property type="entry name" value="lambda repressor-like DNA-binding domains"/>
    <property type="match status" value="1"/>
</dbReference>
<dbReference type="SMART" id="SM00530">
    <property type="entry name" value="HTH_XRE"/>
    <property type="match status" value="1"/>
</dbReference>
<name>A0ABR5A233_9BACL</name>
<sequence length="70" mass="8258">MKLTIKQARLLAEMTQQDVANTLGVHVQTYMKWERNPEEMTIGTAKQFSRVVKRELEEIFFDSESNLIRQ</sequence>
<dbReference type="RefSeq" id="WP_041065162.1">
    <property type="nucleotide sequence ID" value="NZ_JXAL01000024.1"/>
</dbReference>
<dbReference type="Proteomes" id="UP000054526">
    <property type="component" value="Unassembled WGS sequence"/>
</dbReference>
<proteinExistence type="predicted"/>
<dbReference type="EMBL" id="JXAL01000024">
    <property type="protein sequence ID" value="KIL35126.1"/>
    <property type="molecule type" value="Genomic_DNA"/>
</dbReference>
<protein>
    <recommendedName>
        <fullName evidence="1">HTH cro/C1-type domain-containing protein</fullName>
    </recommendedName>
</protein>
<comment type="caution">
    <text evidence="2">The sequence shown here is derived from an EMBL/GenBank/DDBJ whole genome shotgun (WGS) entry which is preliminary data.</text>
</comment>
<keyword evidence="3" id="KW-1185">Reference proteome</keyword>
<evidence type="ECO:0000313" key="3">
    <source>
        <dbReference type="Proteomes" id="UP000054526"/>
    </source>
</evidence>
<dbReference type="InterPro" id="IPR010982">
    <property type="entry name" value="Lambda_DNA-bd_dom_sf"/>
</dbReference>
<evidence type="ECO:0000259" key="1">
    <source>
        <dbReference type="PROSITE" id="PS50943"/>
    </source>
</evidence>